<dbReference type="PANTHER" id="PTHR43445:SF3">
    <property type="entry name" value="UDP-N-ACETYLMURAMATE--L-ALANINE LIGASE"/>
    <property type="match status" value="1"/>
</dbReference>
<dbReference type="Pfam" id="PF08245">
    <property type="entry name" value="Mur_ligase_M"/>
    <property type="match status" value="1"/>
</dbReference>
<dbReference type="InterPro" id="IPR000713">
    <property type="entry name" value="Mur_ligase_N"/>
</dbReference>
<dbReference type="EC" id="6.3.2.8" evidence="3 14"/>
<evidence type="ECO:0000256" key="10">
    <source>
        <dbReference type="ARBA" id="ARBA00022984"/>
    </source>
</evidence>
<gene>
    <name evidence="18" type="ordered locus">BH0817</name>
</gene>
<keyword evidence="10" id="KW-0573">Peptidoglycan synthesis</keyword>
<dbReference type="SUPFAM" id="SSF53623">
    <property type="entry name" value="MurD-like peptide ligases, catalytic domain"/>
    <property type="match status" value="1"/>
</dbReference>
<keyword evidence="4" id="KW-0963">Cytoplasm</keyword>
<dbReference type="GO" id="GO:0009252">
    <property type="term" value="P:peptidoglycan biosynthetic process"/>
    <property type="evidence" value="ECO:0007669"/>
    <property type="project" value="UniProtKB-UniRule"/>
</dbReference>
<evidence type="ECO:0000256" key="5">
    <source>
        <dbReference type="ARBA" id="ARBA00022598"/>
    </source>
</evidence>
<evidence type="ECO:0000256" key="7">
    <source>
        <dbReference type="ARBA" id="ARBA00022741"/>
    </source>
</evidence>
<evidence type="ECO:0000256" key="1">
    <source>
        <dbReference type="ARBA" id="ARBA00004496"/>
    </source>
</evidence>
<feature type="domain" description="Mur ligase C-terminal" evidence="16">
    <location>
        <begin position="346"/>
        <end position="477"/>
    </location>
</feature>
<dbReference type="SUPFAM" id="SSF53244">
    <property type="entry name" value="MurD-like peptide ligases, peptide-binding domain"/>
    <property type="match status" value="1"/>
</dbReference>
<keyword evidence="11" id="KW-0131">Cell cycle</keyword>
<evidence type="ECO:0000256" key="2">
    <source>
        <dbReference type="ARBA" id="ARBA00004752"/>
    </source>
</evidence>
<evidence type="ECO:0000313" key="18">
    <source>
        <dbReference type="EMBL" id="AAX17313.1"/>
    </source>
</evidence>
<evidence type="ECO:0000256" key="11">
    <source>
        <dbReference type="ARBA" id="ARBA00023306"/>
    </source>
</evidence>
<keyword evidence="7" id="KW-0547">Nucleotide-binding</keyword>
<dbReference type="GO" id="GO:0051301">
    <property type="term" value="P:cell division"/>
    <property type="evidence" value="ECO:0007669"/>
    <property type="project" value="UniProtKB-KW"/>
</dbReference>
<dbReference type="GO" id="GO:0071555">
    <property type="term" value="P:cell wall organization"/>
    <property type="evidence" value="ECO:0007669"/>
    <property type="project" value="UniProtKB-KW"/>
</dbReference>
<dbReference type="InterPro" id="IPR005758">
    <property type="entry name" value="UDP-N-AcMur_Ala_ligase_MurC"/>
</dbReference>
<evidence type="ECO:0000259" key="15">
    <source>
        <dbReference type="Pfam" id="PF01225"/>
    </source>
</evidence>
<keyword evidence="8" id="KW-0067">ATP-binding</keyword>
<dbReference type="SUPFAM" id="SSF51984">
    <property type="entry name" value="MurCD N-terminal domain"/>
    <property type="match status" value="1"/>
</dbReference>
<evidence type="ECO:0000256" key="9">
    <source>
        <dbReference type="ARBA" id="ARBA00022960"/>
    </source>
</evidence>
<dbReference type="InterPro" id="IPR036565">
    <property type="entry name" value="Mur-like_cat_sf"/>
</dbReference>
<name>A0AA34R5H1_BORHD</name>
<dbReference type="GO" id="GO:0008360">
    <property type="term" value="P:regulation of cell shape"/>
    <property type="evidence" value="ECO:0007669"/>
    <property type="project" value="UniProtKB-KW"/>
</dbReference>
<keyword evidence="9" id="KW-0133">Cell shape</keyword>
<organism evidence="18 19">
    <name type="scientific">Borrelia hermsii (strain HS1 / DAH)</name>
    <dbReference type="NCBI Taxonomy" id="314723"/>
    <lineage>
        <taxon>Bacteria</taxon>
        <taxon>Pseudomonadati</taxon>
        <taxon>Spirochaetota</taxon>
        <taxon>Spirochaetia</taxon>
        <taxon>Spirochaetales</taxon>
        <taxon>Borreliaceae</taxon>
        <taxon>Borrelia</taxon>
    </lineage>
</organism>
<comment type="catalytic activity">
    <reaction evidence="13">
        <text>UDP-N-acetyl-alpha-D-muramate + L-alanine + ATP = UDP-N-acetyl-alpha-D-muramoyl-L-alanine + ADP + phosphate + H(+)</text>
        <dbReference type="Rhea" id="RHEA:23372"/>
        <dbReference type="ChEBI" id="CHEBI:15378"/>
        <dbReference type="ChEBI" id="CHEBI:30616"/>
        <dbReference type="ChEBI" id="CHEBI:43474"/>
        <dbReference type="ChEBI" id="CHEBI:57972"/>
        <dbReference type="ChEBI" id="CHEBI:70757"/>
        <dbReference type="ChEBI" id="CHEBI:83898"/>
        <dbReference type="ChEBI" id="CHEBI:456216"/>
        <dbReference type="EC" id="6.3.2.8"/>
    </reaction>
</comment>
<dbReference type="AlphaFoldDB" id="A0AA34R5H1"/>
<evidence type="ECO:0000259" key="17">
    <source>
        <dbReference type="Pfam" id="PF08245"/>
    </source>
</evidence>
<sequence>MMLSYIDFMIKNVIWKKKMNVDLDNISNVFLVGIKGSGLCSLACFLNDKGYFVEGVDVPLKFHTEDILKSNNITYYENIDEFSLKVHNKSYDVLIYSPAYDKDNLSVLLEACELGIPILSYPEVLGKISKKYYSIGVAGSHGKTTTAAFLGMLFNSLGLQPNVILGASVKDFKNKSSLVGQGNIFIAETCEYRNHFLHFSPDMIVLSNIDYEHVDFFENYEAVLNVFLKYINNLKQNGILIINADEVNLLKITNKILRKDIKVFSVGFNSLADFKIEHFEVIDEFLKFDFLGGIDIRLRTPLIHNVLNFASALLALKLFLEEHKKLVWSFDERIKIVAKEYMGIKRRMEFIMEKDGVIYLDDYAHHPKEIESTLLGLKNFYKDRRIILDFMPHTFTRTQVLFDEFVKVLSNVDVLILHNIYLSVRENFDPNKLSRELFLALKDLNQNVYFFKEVVDSVDFIRGLLKRNDLFVTMGAGNNFILHDFL</sequence>
<evidence type="ECO:0000313" key="19">
    <source>
        <dbReference type="Proteomes" id="UP000008834"/>
    </source>
</evidence>
<keyword evidence="5 18" id="KW-0436">Ligase</keyword>
<comment type="pathway">
    <text evidence="2">Cell wall biogenesis; peptidoglycan biosynthesis.</text>
</comment>
<dbReference type="InterPro" id="IPR004101">
    <property type="entry name" value="Mur_ligase_C"/>
</dbReference>
<dbReference type="NCBIfam" id="TIGR01082">
    <property type="entry name" value="murC"/>
    <property type="match status" value="1"/>
</dbReference>
<dbReference type="Gene3D" id="3.40.50.720">
    <property type="entry name" value="NAD(P)-binding Rossmann-like Domain"/>
    <property type="match status" value="1"/>
</dbReference>
<reference evidence="19" key="1">
    <citation type="submission" date="2004-12" db="EMBL/GenBank/DDBJ databases">
        <title>The genome sequence of Borrelia hermsii and Borrelia turicatae: comparative analysis of two agents of endemic N. America relapsing fever.</title>
        <authorList>
            <person name="Porcella S.F."/>
            <person name="Raffel S.J."/>
            <person name="Schrumpf M.E."/>
            <person name="Montgomery B."/>
            <person name="Smith T."/>
            <person name="Schwan T.G."/>
        </authorList>
    </citation>
    <scope>NUCLEOTIDE SEQUENCE [LARGE SCALE GENOMIC DNA]</scope>
    <source>
        <strain evidence="19">HS1 / DAH</strain>
    </source>
</reference>
<protein>
    <recommendedName>
        <fullName evidence="3 14">UDP-N-acetylmuramate--L-alanine ligase</fullName>
        <ecNumber evidence="3 14">6.3.2.8</ecNumber>
    </recommendedName>
</protein>
<dbReference type="Gene3D" id="3.90.190.20">
    <property type="entry name" value="Mur ligase, C-terminal domain"/>
    <property type="match status" value="1"/>
</dbReference>
<evidence type="ECO:0000259" key="16">
    <source>
        <dbReference type="Pfam" id="PF02875"/>
    </source>
</evidence>
<keyword evidence="6" id="KW-0132">Cell division</keyword>
<feature type="domain" description="Mur ligase N-terminal catalytic" evidence="15">
    <location>
        <begin position="31"/>
        <end position="133"/>
    </location>
</feature>
<accession>A0AA34R5H1</accession>
<dbReference type="InterPro" id="IPR036615">
    <property type="entry name" value="Mur_ligase_C_dom_sf"/>
</dbReference>
<dbReference type="GO" id="GO:0008763">
    <property type="term" value="F:UDP-N-acetylmuramate-L-alanine ligase activity"/>
    <property type="evidence" value="ECO:0007669"/>
    <property type="project" value="UniProtKB-UniRule"/>
</dbReference>
<dbReference type="InterPro" id="IPR050061">
    <property type="entry name" value="MurCDEF_pg_biosynth"/>
</dbReference>
<evidence type="ECO:0000256" key="13">
    <source>
        <dbReference type="ARBA" id="ARBA00047833"/>
    </source>
</evidence>
<evidence type="ECO:0000256" key="8">
    <source>
        <dbReference type="ARBA" id="ARBA00022840"/>
    </source>
</evidence>
<evidence type="ECO:0000256" key="14">
    <source>
        <dbReference type="NCBIfam" id="TIGR01082"/>
    </source>
</evidence>
<dbReference type="GO" id="GO:0005524">
    <property type="term" value="F:ATP binding"/>
    <property type="evidence" value="ECO:0007669"/>
    <property type="project" value="UniProtKB-KW"/>
</dbReference>
<evidence type="ECO:0000256" key="6">
    <source>
        <dbReference type="ARBA" id="ARBA00022618"/>
    </source>
</evidence>
<dbReference type="Gene3D" id="3.40.1190.10">
    <property type="entry name" value="Mur-like, catalytic domain"/>
    <property type="match status" value="1"/>
</dbReference>
<feature type="domain" description="Mur ligase central" evidence="17">
    <location>
        <begin position="137"/>
        <end position="315"/>
    </location>
</feature>
<proteinExistence type="predicted"/>
<evidence type="ECO:0000256" key="12">
    <source>
        <dbReference type="ARBA" id="ARBA00023316"/>
    </source>
</evidence>
<dbReference type="InterPro" id="IPR013221">
    <property type="entry name" value="Mur_ligase_cen"/>
</dbReference>
<dbReference type="EMBL" id="CP000048">
    <property type="protein sequence ID" value="AAX17313.1"/>
    <property type="molecule type" value="Genomic_DNA"/>
</dbReference>
<dbReference type="Pfam" id="PF02875">
    <property type="entry name" value="Mur_ligase_C"/>
    <property type="match status" value="1"/>
</dbReference>
<dbReference type="Pfam" id="PF01225">
    <property type="entry name" value="Mur_ligase"/>
    <property type="match status" value="1"/>
</dbReference>
<dbReference type="PANTHER" id="PTHR43445">
    <property type="entry name" value="UDP-N-ACETYLMURAMATE--L-ALANINE LIGASE-RELATED"/>
    <property type="match status" value="1"/>
</dbReference>
<dbReference type="KEGG" id="bhr:BH0817"/>
<keyword evidence="12" id="KW-0961">Cell wall biogenesis/degradation</keyword>
<evidence type="ECO:0000256" key="3">
    <source>
        <dbReference type="ARBA" id="ARBA00012211"/>
    </source>
</evidence>
<dbReference type="Proteomes" id="UP000008834">
    <property type="component" value="Chromosome"/>
</dbReference>
<dbReference type="GO" id="GO:0005737">
    <property type="term" value="C:cytoplasm"/>
    <property type="evidence" value="ECO:0007669"/>
    <property type="project" value="UniProtKB-SubCell"/>
</dbReference>
<comment type="subcellular location">
    <subcellularLocation>
        <location evidence="1">Cytoplasm</location>
    </subcellularLocation>
</comment>
<evidence type="ECO:0000256" key="4">
    <source>
        <dbReference type="ARBA" id="ARBA00022490"/>
    </source>
</evidence>